<evidence type="ECO:0000313" key="1">
    <source>
        <dbReference type="EMBL" id="MCO6042715.1"/>
    </source>
</evidence>
<evidence type="ECO:0000313" key="2">
    <source>
        <dbReference type="Proteomes" id="UP001155241"/>
    </source>
</evidence>
<accession>A0A9X2JE79</accession>
<protein>
    <submittedName>
        <fullName evidence="1">Uncharacterized protein</fullName>
    </submittedName>
</protein>
<name>A0A9X2JE79_9BACT</name>
<organism evidence="1 2">
    <name type="scientific">Aeoliella straminimaris</name>
    <dbReference type="NCBI Taxonomy" id="2954799"/>
    <lineage>
        <taxon>Bacteria</taxon>
        <taxon>Pseudomonadati</taxon>
        <taxon>Planctomycetota</taxon>
        <taxon>Planctomycetia</taxon>
        <taxon>Pirellulales</taxon>
        <taxon>Lacipirellulaceae</taxon>
        <taxon>Aeoliella</taxon>
    </lineage>
</organism>
<dbReference type="AlphaFoldDB" id="A0A9X2JE79"/>
<reference evidence="1" key="1">
    <citation type="submission" date="2022-06" db="EMBL/GenBank/DDBJ databases">
        <title>Aeoliella straminimaris, a novel planctomycete from sediments.</title>
        <authorList>
            <person name="Vitorino I.R."/>
            <person name="Lage O.M."/>
        </authorList>
    </citation>
    <scope>NUCLEOTIDE SEQUENCE</scope>
    <source>
        <strain evidence="1">ICT_H6.2</strain>
    </source>
</reference>
<dbReference type="EMBL" id="JAMXLR010000006">
    <property type="protein sequence ID" value="MCO6042715.1"/>
    <property type="molecule type" value="Genomic_DNA"/>
</dbReference>
<gene>
    <name evidence="1" type="ORF">NG895_02235</name>
</gene>
<comment type="caution">
    <text evidence="1">The sequence shown here is derived from an EMBL/GenBank/DDBJ whole genome shotgun (WGS) entry which is preliminary data.</text>
</comment>
<keyword evidence="2" id="KW-1185">Reference proteome</keyword>
<sequence>MPQQNVDVPKAKSTSVSIFIAGLILSGCSSPKPIGMVFDDWEKAKTYENIAELESWLGEPEDVEVIHRLETRDFPQGARIVNEDGDEIDTREYCFTVPTGTEYRTYAHPDVPEVKFYVRVHFEQIKDVWVTLPE</sequence>
<dbReference type="Proteomes" id="UP001155241">
    <property type="component" value="Unassembled WGS sequence"/>
</dbReference>
<proteinExistence type="predicted"/>